<evidence type="ECO:0000313" key="3">
    <source>
        <dbReference type="EMBL" id="PJE64403.1"/>
    </source>
</evidence>
<dbReference type="Gene3D" id="1.10.10.10">
    <property type="entry name" value="Winged helix-like DNA-binding domain superfamily/Winged helix DNA-binding domain"/>
    <property type="match status" value="1"/>
</dbReference>
<comment type="caution">
    <text evidence="3">The sequence shown here is derived from an EMBL/GenBank/DDBJ whole genome shotgun (WGS) entry which is preliminary data.</text>
</comment>
<gene>
    <name evidence="3" type="ORF">COU90_03070</name>
</gene>
<dbReference type="SUPFAM" id="SSF88659">
    <property type="entry name" value="Sigma3 and sigma4 domains of RNA polymerase sigma factors"/>
    <property type="match status" value="1"/>
</dbReference>
<dbReference type="InterPro" id="IPR036388">
    <property type="entry name" value="WH-like_DNA-bd_sf"/>
</dbReference>
<dbReference type="InterPro" id="IPR038087">
    <property type="entry name" value="RNAP_delta_N_dom_sf"/>
</dbReference>
<keyword evidence="1" id="KW-0804">Transcription</keyword>
<reference evidence="4" key="1">
    <citation type="submission" date="2017-09" db="EMBL/GenBank/DDBJ databases">
        <title>Depth-based differentiation of microbial function through sediment-hosted aquifers and enrichment of novel symbionts in the deep terrestrial subsurface.</title>
        <authorList>
            <person name="Probst A.J."/>
            <person name="Ladd B."/>
            <person name="Jarett J.K."/>
            <person name="Geller-Mcgrath D.E."/>
            <person name="Sieber C.M.K."/>
            <person name="Emerson J.B."/>
            <person name="Anantharaman K."/>
            <person name="Thomas B.C."/>
            <person name="Malmstrom R."/>
            <person name="Stieglmeier M."/>
            <person name="Klingl A."/>
            <person name="Woyke T."/>
            <person name="Ryan C.M."/>
            <person name="Banfield J.F."/>
        </authorList>
    </citation>
    <scope>NUCLEOTIDE SEQUENCE [LARGE SCALE GENOMIC DNA]</scope>
</reference>
<dbReference type="Proteomes" id="UP000229098">
    <property type="component" value="Unassembled WGS sequence"/>
</dbReference>
<name>A0A2M8KWZ2_9BACT</name>
<sequence length="341" mass="38663">MVSMHPQKAVEILTAELPKRSGAVLEKRFGLGKTGKRQTLEAIGKGYGITRERVRQIERDSIIRIKKSAAYKDVMPVFFVFEEYITQKGGIVAEDQLVRQFDTDGKSQNHIVFLLTLAPAIDHKPENDELASRWITNTEKMTAVENALNAVHADIEQSTSLLSRDELVSKVQNHMEAHNVSADSDELDRYIGISKCIGENCFGQWGHASSSLVRPRGVRDMAYLVFQREGKPLHFLSVANLIRDLVAERSVHAQTVHNELIKDSRFVLVGRGMYGLREWGYEPGTVRDIIMRMLRKDSLTKEEIVDKVLDKRQVKANTILINLQNKKFFKKLSDGRYTAVA</sequence>
<dbReference type="EMBL" id="PFEF01000006">
    <property type="protein sequence ID" value="PJE64403.1"/>
    <property type="molecule type" value="Genomic_DNA"/>
</dbReference>
<organism evidence="3 4">
    <name type="scientific">Candidatus Ryanbacteria bacterium CG10_big_fil_rev_8_21_14_0_10_43_42</name>
    <dbReference type="NCBI Taxonomy" id="1974864"/>
    <lineage>
        <taxon>Bacteria</taxon>
        <taxon>Candidatus Ryaniibacteriota</taxon>
    </lineage>
</organism>
<dbReference type="PROSITE" id="PS51913">
    <property type="entry name" value="HTH_HARE"/>
    <property type="match status" value="1"/>
</dbReference>
<feature type="domain" description="HTH HARE-type" evidence="2">
    <location>
        <begin position="216"/>
        <end position="279"/>
    </location>
</feature>
<evidence type="ECO:0000313" key="4">
    <source>
        <dbReference type="Proteomes" id="UP000229098"/>
    </source>
</evidence>
<dbReference type="GO" id="GO:0003700">
    <property type="term" value="F:DNA-binding transcription factor activity"/>
    <property type="evidence" value="ECO:0007669"/>
    <property type="project" value="InterPro"/>
</dbReference>
<dbReference type="InterPro" id="IPR007759">
    <property type="entry name" value="Asxl_HARE-HTH"/>
</dbReference>
<dbReference type="InterPro" id="IPR000943">
    <property type="entry name" value="RNA_pol_sigma70"/>
</dbReference>
<proteinExistence type="predicted"/>
<dbReference type="AlphaFoldDB" id="A0A2M8KWZ2"/>
<dbReference type="Gene3D" id="1.10.10.1250">
    <property type="entry name" value="RNA polymerase, subunit delta, N-terminal domain"/>
    <property type="match status" value="1"/>
</dbReference>
<dbReference type="GO" id="GO:0006352">
    <property type="term" value="P:DNA-templated transcription initiation"/>
    <property type="evidence" value="ECO:0007669"/>
    <property type="project" value="InterPro"/>
</dbReference>
<evidence type="ECO:0000256" key="1">
    <source>
        <dbReference type="ARBA" id="ARBA00023163"/>
    </source>
</evidence>
<dbReference type="Pfam" id="PF04545">
    <property type="entry name" value="Sigma70_r4"/>
    <property type="match status" value="1"/>
</dbReference>
<dbReference type="InterPro" id="IPR013324">
    <property type="entry name" value="RNA_pol_sigma_r3/r4-like"/>
</dbReference>
<dbReference type="InterPro" id="IPR007630">
    <property type="entry name" value="RNA_pol_sigma70_r4"/>
</dbReference>
<protein>
    <recommendedName>
        <fullName evidence="2">HTH HARE-type domain-containing protein</fullName>
    </recommendedName>
</protein>
<evidence type="ECO:0000259" key="2">
    <source>
        <dbReference type="PROSITE" id="PS51913"/>
    </source>
</evidence>
<accession>A0A2M8KWZ2</accession>
<dbReference type="PRINTS" id="PR00046">
    <property type="entry name" value="SIGMA70FCT"/>
</dbReference>